<dbReference type="Proteomes" id="UP001239111">
    <property type="component" value="Chromosome 3"/>
</dbReference>
<keyword evidence="2" id="KW-1185">Reference proteome</keyword>
<protein>
    <submittedName>
        <fullName evidence="1">Uncharacterized protein</fullName>
    </submittedName>
</protein>
<comment type="caution">
    <text evidence="1">The sequence shown here is derived from an EMBL/GenBank/DDBJ whole genome shotgun (WGS) entry which is preliminary data.</text>
</comment>
<evidence type="ECO:0000313" key="1">
    <source>
        <dbReference type="EMBL" id="KAJ8668933.1"/>
    </source>
</evidence>
<evidence type="ECO:0000313" key="2">
    <source>
        <dbReference type="Proteomes" id="UP001239111"/>
    </source>
</evidence>
<organism evidence="1 2">
    <name type="scientific">Eretmocerus hayati</name>
    <dbReference type="NCBI Taxonomy" id="131215"/>
    <lineage>
        <taxon>Eukaryota</taxon>
        <taxon>Metazoa</taxon>
        <taxon>Ecdysozoa</taxon>
        <taxon>Arthropoda</taxon>
        <taxon>Hexapoda</taxon>
        <taxon>Insecta</taxon>
        <taxon>Pterygota</taxon>
        <taxon>Neoptera</taxon>
        <taxon>Endopterygota</taxon>
        <taxon>Hymenoptera</taxon>
        <taxon>Apocrita</taxon>
        <taxon>Proctotrupomorpha</taxon>
        <taxon>Chalcidoidea</taxon>
        <taxon>Aphelinidae</taxon>
        <taxon>Aphelininae</taxon>
        <taxon>Eretmocerus</taxon>
    </lineage>
</organism>
<name>A0ACC2NCU9_9HYME</name>
<reference evidence="1" key="1">
    <citation type="submission" date="2023-04" db="EMBL/GenBank/DDBJ databases">
        <title>A chromosome-level genome assembly of the parasitoid wasp Eretmocerus hayati.</title>
        <authorList>
            <person name="Zhong Y."/>
            <person name="Liu S."/>
            <person name="Liu Y."/>
        </authorList>
    </citation>
    <scope>NUCLEOTIDE SEQUENCE</scope>
    <source>
        <strain evidence="1">ZJU_SS_LIU_2023</strain>
    </source>
</reference>
<sequence length="387" mass="44837">MITNGLILYLFMVNSHFIPTETSPLTKENLKVELVQVLFRHGARTAIGCESDLLHDTEASFYPWGFAQLTTEGMQQEYQIGRMLRERYDGFLPTLFNQKHVYAYSSGFARTKASLELVLSALYPPVNEYIWNSKLNWMPIPIHSNPKQLDILNKPRYCPKFINLLLDLYNSTELKQEISKHDEIRAMLKDVYGREFNFGYTFCAYNSLVVQKSLDLPLPDWYTDEKFKKLHDAASFYLNTLSYTKELKRANGGTYVRRFVENMNDTNSAKGRKIYLYASHDKSLHAIARFHNITLPRIPDYGSAIVVEKLRDQKNNRYVRLLFWSGSPKKLTVLRIDECAEICPMEQYLKIVTPMLPSDDDMLCLFRSINPENLGTILNSDTTAIDN</sequence>
<proteinExistence type="predicted"/>
<accession>A0ACC2NCU9</accession>
<dbReference type="EMBL" id="CM056743">
    <property type="protein sequence ID" value="KAJ8668933.1"/>
    <property type="molecule type" value="Genomic_DNA"/>
</dbReference>
<gene>
    <name evidence="1" type="ORF">QAD02_000192</name>
</gene>